<dbReference type="OrthoDB" id="20821at2759"/>
<evidence type="ECO:0000256" key="1">
    <source>
        <dbReference type="SAM" id="MobiDB-lite"/>
    </source>
</evidence>
<feature type="region of interest" description="Disordered" evidence="1">
    <location>
        <begin position="568"/>
        <end position="617"/>
    </location>
</feature>
<dbReference type="AlphaFoldDB" id="A0A3P9P5K3"/>
<evidence type="ECO:0000313" key="4">
    <source>
        <dbReference type="Proteomes" id="UP000242638"/>
    </source>
</evidence>
<dbReference type="GO" id="GO:0051301">
    <property type="term" value="P:cell division"/>
    <property type="evidence" value="ECO:0007669"/>
    <property type="project" value="TreeGrafter"/>
</dbReference>
<dbReference type="Ensembl" id="ENSPRET00000017178.1">
    <property type="protein sequence ID" value="ENSPREP00000016998.1"/>
    <property type="gene ID" value="ENSPREG00000011493.1"/>
</dbReference>
<dbReference type="PANTHER" id="PTHR21068">
    <property type="entry name" value="SPARTIN"/>
    <property type="match status" value="1"/>
</dbReference>
<dbReference type="KEGG" id="pret:103475563"/>
<evidence type="ECO:0000313" key="3">
    <source>
        <dbReference type="Ensembl" id="ENSPREP00000016998.1"/>
    </source>
</evidence>
<dbReference type="PANTHER" id="PTHR21068:SF43">
    <property type="entry name" value="SPARTIN"/>
    <property type="match status" value="1"/>
</dbReference>
<feature type="domain" description="MIT" evidence="2">
    <location>
        <begin position="10"/>
        <end position="88"/>
    </location>
</feature>
<reference evidence="4" key="1">
    <citation type="submission" date="2013-11" db="EMBL/GenBank/DDBJ databases">
        <title>The genomic landscape of the Guanapo guppy.</title>
        <authorList>
            <person name="Kuenstner A."/>
            <person name="Dreyer C."/>
        </authorList>
    </citation>
    <scope>NUCLEOTIDE SEQUENCE</scope>
    <source>
        <strain evidence="4">Guanapo</strain>
    </source>
</reference>
<reference evidence="3" key="3">
    <citation type="submission" date="2025-09" db="UniProtKB">
        <authorList>
            <consortium name="Ensembl"/>
        </authorList>
    </citation>
    <scope>IDENTIFICATION</scope>
    <source>
        <strain evidence="3">Guanapo</strain>
    </source>
</reference>
<dbReference type="Pfam" id="PF06911">
    <property type="entry name" value="Senescence"/>
    <property type="match status" value="1"/>
</dbReference>
<dbReference type="OMA" id="EACACME"/>
<dbReference type="GO" id="GO:0030514">
    <property type="term" value="P:negative regulation of BMP signaling pathway"/>
    <property type="evidence" value="ECO:0007669"/>
    <property type="project" value="TreeGrafter"/>
</dbReference>
<dbReference type="STRING" id="8081.ENSPREP00000016998"/>
<reference evidence="3" key="2">
    <citation type="submission" date="2025-08" db="UniProtKB">
        <authorList>
            <consortium name="Ensembl"/>
        </authorList>
    </citation>
    <scope>IDENTIFICATION</scope>
    <source>
        <strain evidence="3">Guanapo</strain>
    </source>
</reference>
<dbReference type="RefSeq" id="XP_008425524.1">
    <property type="nucleotide sequence ID" value="XM_008427302.2"/>
</dbReference>
<keyword evidence="4" id="KW-1185">Reference proteome</keyword>
<dbReference type="InterPro" id="IPR045036">
    <property type="entry name" value="Spartin-like"/>
</dbReference>
<dbReference type="SMART" id="SM00745">
    <property type="entry name" value="MIT"/>
    <property type="match status" value="1"/>
</dbReference>
<dbReference type="Gene3D" id="1.20.58.80">
    <property type="entry name" value="Phosphotransferase system, lactose/cellobiose-type IIA subunit"/>
    <property type="match status" value="1"/>
</dbReference>
<sequence length="617" mass="66435">MAEPAELLVIKDQYELAQQSMNHGSAAQEADNKSEALVYYKKSRLHLRQGLEVPTGGERHQGEVWDKARQLQQKMKEMLGTIDIRLSDLEKSTPRDTHLLCKFSTPLYPDLVINSQPTNSSVLHLYPTIPDTTRSTTPAPISSIFPAVPNTHTLPAADLETVAMDSSTDLPPAYTPKPMDGHRSLAYDPAGGGLWSREPPDGKELLSIPSGVQLFFVEPNGQVSSLSSPGYLRVITTDNQQSDRSAGKPSGFLHVCDRLYPLSANTPVLLANSGIYMFPDCLAELPGSYVGLVLSSELPAADCEMFQDVLSQLADLRIQGTEGAEGEVINLTDKIPLSPPHEQADEMVPEGEKATLLLPGWSEKMAQGILSGATKLSQSFAKGAEATGNIIQKGAARIRDRITPEETPSEVSPQVTQGLNATKQATGGAVRVSKFLVNGISTIAGHVAEKVTPHVKKHGAKLVPESLKKSQDGQASNFDGAKFVAASSIQGLSTVWGSLETGAKHVCKSVATETVTTVKYKYGNDAGQATDTALRSVGNIGLTAHNFDNLGLKAFLKTTGKQTAKAMVKESDDEETEESTMQNDKHLTQAEKGVEMKEEAPEKTKDVNKEQDGKKKE</sequence>
<name>A0A3P9P5K3_POERE</name>
<dbReference type="CTD" id="100005765"/>
<accession>A0A3P9P5K3</accession>
<dbReference type="RefSeq" id="XP_008425525.1">
    <property type="nucleotide sequence ID" value="XM_008427303.2"/>
</dbReference>
<dbReference type="Bgee" id="ENSPREG00000011493">
    <property type="expression patterns" value="Expressed in head and 1 other cell type or tissue"/>
</dbReference>
<feature type="compositionally biased region" description="Basic and acidic residues" evidence="1">
    <location>
        <begin position="583"/>
        <end position="617"/>
    </location>
</feature>
<dbReference type="InterPro" id="IPR007330">
    <property type="entry name" value="MIT_dom"/>
</dbReference>
<dbReference type="GO" id="GO:0005886">
    <property type="term" value="C:plasma membrane"/>
    <property type="evidence" value="ECO:0007669"/>
    <property type="project" value="TreeGrafter"/>
</dbReference>
<evidence type="ECO:0000259" key="2">
    <source>
        <dbReference type="SMART" id="SM00745"/>
    </source>
</evidence>
<dbReference type="GeneID" id="103475563"/>
<dbReference type="GeneTree" id="ENSGT00390000012235"/>
<proteinExistence type="predicted"/>
<organism evidence="3 4">
    <name type="scientific">Poecilia reticulata</name>
    <name type="common">Guppy</name>
    <name type="synonym">Acanthophacelus reticulatus</name>
    <dbReference type="NCBI Taxonomy" id="8081"/>
    <lineage>
        <taxon>Eukaryota</taxon>
        <taxon>Metazoa</taxon>
        <taxon>Chordata</taxon>
        <taxon>Craniata</taxon>
        <taxon>Vertebrata</taxon>
        <taxon>Euteleostomi</taxon>
        <taxon>Actinopterygii</taxon>
        <taxon>Neopterygii</taxon>
        <taxon>Teleostei</taxon>
        <taxon>Neoteleostei</taxon>
        <taxon>Acanthomorphata</taxon>
        <taxon>Ovalentaria</taxon>
        <taxon>Atherinomorphae</taxon>
        <taxon>Cyprinodontiformes</taxon>
        <taxon>Poeciliidae</taxon>
        <taxon>Poeciliinae</taxon>
        <taxon>Poecilia</taxon>
    </lineage>
</organism>
<dbReference type="Proteomes" id="UP000242638">
    <property type="component" value="Unassembled WGS sequence"/>
</dbReference>
<protein>
    <submittedName>
        <fullName evidence="3">Spartin</fullName>
    </submittedName>
</protein>
<dbReference type="InterPro" id="IPR009686">
    <property type="entry name" value="Senescence/spartin_C"/>
</dbReference>